<feature type="binding site" evidence="7">
    <location>
        <position position="269"/>
    </location>
    <ligand>
        <name>Ca(2+)</name>
        <dbReference type="ChEBI" id="CHEBI:29108"/>
        <label>1</label>
    </ligand>
</feature>
<keyword evidence="11" id="KW-1185">Reference proteome</keyword>
<sequence>MPDLYDKLFNSSRLEGKHSKHPNPNKIQSQYNVMFASPNETPTIKKNQRHEHLVDFDEPDREGSAYFGFKQIPSLGRPTAEEIPTLRIPGLMDQEPYPVDEVLMGEKVEKCAGLAGIELIFITVADSDAINSPDTAAYKTSSTMAITDILSAKDIESALSSCQADDSFNYKSFFSMVGLSSKTPDQIKKVFGILDQDKSGFIEEEELHILDMALSSILTEAEIAAGLQSCQAADSFDYKTFFVKVGLSSKSKDQVAKVFGILDQDRSGFIEEEELKLFLKNFSASARALTDAETKAFLAAGDSDGDGKIGVDAPDSFSPKKFFQISGMSKKSSSQLKEIFQILDNDQSGFIEEDELKYFLQRFEHGARVLTTSETKTFLAAADHDGDGKIGAEEFQEMVQA</sequence>
<evidence type="ECO:0000256" key="8">
    <source>
        <dbReference type="RuleBase" id="RU368048"/>
    </source>
</evidence>
<dbReference type="Pfam" id="PF13202">
    <property type="entry name" value="EF-hand_5"/>
    <property type="match status" value="1"/>
</dbReference>
<evidence type="ECO:0000256" key="3">
    <source>
        <dbReference type="ARBA" id="ARBA00022737"/>
    </source>
</evidence>
<reference evidence="10 11" key="1">
    <citation type="submission" date="2018-07" db="EMBL/GenBank/DDBJ databases">
        <title>A high quality draft genome assembly of the barn swallow (H. rustica rustica).</title>
        <authorList>
            <person name="Formenti G."/>
            <person name="Chiara M."/>
            <person name="Poveda L."/>
            <person name="Francoijs K.-J."/>
            <person name="Bonisoli-Alquati A."/>
            <person name="Canova L."/>
            <person name="Gianfranceschi L."/>
            <person name="Horner D.S."/>
            <person name="Saino N."/>
        </authorList>
    </citation>
    <scope>NUCLEOTIDE SEQUENCE [LARGE SCALE GENOMIC DNA]</scope>
    <source>
        <strain evidence="10">Chelidonia</strain>
        <tissue evidence="10">Blood</tissue>
    </source>
</reference>
<evidence type="ECO:0000256" key="7">
    <source>
        <dbReference type="PIRSR" id="PIRSR608080-1"/>
    </source>
</evidence>
<keyword evidence="5" id="KW-0514">Muscle protein</keyword>
<keyword evidence="4 7" id="KW-0106">Calcium</keyword>
<dbReference type="PANTHER" id="PTHR11653">
    <property type="entry name" value="PARVALBUMIN ALPHA"/>
    <property type="match status" value="1"/>
</dbReference>
<feature type="domain" description="EF-hand" evidence="9">
    <location>
        <begin position="370"/>
        <end position="401"/>
    </location>
</feature>
<comment type="function">
    <text evidence="6 8">In muscle, parvalbumin is thought to be involved in relaxation after contraction. It binds two calcium ions.</text>
</comment>
<feature type="binding site" evidence="7">
    <location>
        <position position="267"/>
    </location>
    <ligand>
        <name>Ca(2+)</name>
        <dbReference type="ChEBI" id="CHEBI:29108"/>
        <label>1</label>
    </ligand>
</feature>
<evidence type="ECO:0000313" key="11">
    <source>
        <dbReference type="Proteomes" id="UP000269221"/>
    </source>
</evidence>
<feature type="domain" description="EF-hand" evidence="9">
    <location>
        <begin position="250"/>
        <end position="285"/>
    </location>
</feature>
<feature type="domain" description="EF-hand" evidence="9">
    <location>
        <begin position="331"/>
        <end position="366"/>
    </location>
</feature>
<dbReference type="Gene3D" id="1.10.238.10">
    <property type="entry name" value="EF-hand"/>
    <property type="match status" value="3"/>
</dbReference>
<dbReference type="GO" id="GO:0005509">
    <property type="term" value="F:calcium ion binding"/>
    <property type="evidence" value="ECO:0007669"/>
    <property type="project" value="UniProtKB-UniRule"/>
</dbReference>
<dbReference type="SUPFAM" id="SSF47473">
    <property type="entry name" value="EF-hand"/>
    <property type="match status" value="2"/>
</dbReference>
<dbReference type="InterPro" id="IPR002048">
    <property type="entry name" value="EF_hand_dom"/>
</dbReference>
<dbReference type="Pfam" id="PF13499">
    <property type="entry name" value="EF-hand_7"/>
    <property type="match status" value="2"/>
</dbReference>
<feature type="binding site" evidence="7">
    <location>
        <position position="263"/>
    </location>
    <ligand>
        <name>Ca(2+)</name>
        <dbReference type="ChEBI" id="CHEBI:29108"/>
        <label>1</label>
    </ligand>
</feature>
<comment type="caution">
    <text evidence="10">The sequence shown here is derived from an EMBL/GenBank/DDBJ whole genome shotgun (WGS) entry which is preliminary data.</text>
</comment>
<dbReference type="SMART" id="SM00054">
    <property type="entry name" value="EFh"/>
    <property type="match status" value="4"/>
</dbReference>
<dbReference type="EMBL" id="QRBI01000098">
    <property type="protein sequence ID" value="RMC17699.1"/>
    <property type="molecule type" value="Genomic_DNA"/>
</dbReference>
<organism evidence="10 11">
    <name type="scientific">Hirundo rustica rustica</name>
    <dbReference type="NCBI Taxonomy" id="333673"/>
    <lineage>
        <taxon>Eukaryota</taxon>
        <taxon>Metazoa</taxon>
        <taxon>Chordata</taxon>
        <taxon>Craniata</taxon>
        <taxon>Vertebrata</taxon>
        <taxon>Euteleostomi</taxon>
        <taxon>Archelosauria</taxon>
        <taxon>Archosauria</taxon>
        <taxon>Dinosauria</taxon>
        <taxon>Saurischia</taxon>
        <taxon>Theropoda</taxon>
        <taxon>Coelurosauria</taxon>
        <taxon>Aves</taxon>
        <taxon>Neognathae</taxon>
        <taxon>Neoaves</taxon>
        <taxon>Telluraves</taxon>
        <taxon>Australaves</taxon>
        <taxon>Passeriformes</taxon>
        <taxon>Sylvioidea</taxon>
        <taxon>Hirundinidae</taxon>
        <taxon>Hirundo</taxon>
    </lineage>
</organism>
<evidence type="ECO:0000259" key="9">
    <source>
        <dbReference type="PROSITE" id="PS50222"/>
    </source>
</evidence>
<dbReference type="CDD" id="cd16255">
    <property type="entry name" value="EFh_parvalbumin_beta"/>
    <property type="match status" value="2"/>
</dbReference>
<dbReference type="Proteomes" id="UP000269221">
    <property type="component" value="Unassembled WGS sequence"/>
</dbReference>
<dbReference type="AlphaFoldDB" id="A0A3M0KWL0"/>
<feature type="binding site" evidence="7">
    <location>
        <position position="308"/>
    </location>
    <ligand>
        <name>Ca(2+)</name>
        <dbReference type="ChEBI" id="CHEBI:29108"/>
        <label>1</label>
    </ligand>
</feature>
<feature type="binding site" evidence="7">
    <location>
        <position position="274"/>
    </location>
    <ligand>
        <name>Ca(2+)</name>
        <dbReference type="ChEBI" id="CHEBI:29108"/>
        <label>1</label>
    </ligand>
</feature>
<feature type="domain" description="EF-hand" evidence="9">
    <location>
        <begin position="182"/>
        <end position="217"/>
    </location>
</feature>
<feature type="binding site" evidence="7">
    <location>
        <position position="302"/>
    </location>
    <ligand>
        <name>Ca(2+)</name>
        <dbReference type="ChEBI" id="CHEBI:29108"/>
        <label>1</label>
    </ligand>
</feature>
<feature type="binding site" evidence="7">
    <location>
        <position position="304"/>
    </location>
    <ligand>
        <name>Ca(2+)</name>
        <dbReference type="ChEBI" id="CHEBI:29108"/>
        <label>1</label>
    </ligand>
</feature>
<name>A0A3M0KWL0_HIRRU</name>
<dbReference type="STRING" id="333673.A0A3M0KWL0"/>
<dbReference type="InterPro" id="IPR011992">
    <property type="entry name" value="EF-hand-dom_pair"/>
</dbReference>
<evidence type="ECO:0000313" key="10">
    <source>
        <dbReference type="EMBL" id="RMC17699.1"/>
    </source>
</evidence>
<dbReference type="PRINTS" id="PR01697">
    <property type="entry name" value="PARVALBUMIN"/>
</dbReference>
<feature type="binding site" evidence="7">
    <location>
        <position position="265"/>
    </location>
    <ligand>
        <name>Ca(2+)</name>
        <dbReference type="ChEBI" id="CHEBI:29108"/>
        <label>1</label>
    </ligand>
</feature>
<proteinExistence type="inferred from homology"/>
<protein>
    <recommendedName>
        <fullName evidence="8">Parvalbumin</fullName>
    </recommendedName>
</protein>
<accession>A0A3M0KWL0</accession>
<gene>
    <name evidence="10" type="ORF">DUI87_05363</name>
</gene>
<dbReference type="FunFam" id="1.10.238.10:FF:000060">
    <property type="entry name" value="Parvalbumin, thymic"/>
    <property type="match status" value="1"/>
</dbReference>
<dbReference type="PROSITE" id="PS00018">
    <property type="entry name" value="EF_HAND_1"/>
    <property type="match status" value="4"/>
</dbReference>
<dbReference type="OrthoDB" id="26525at2759"/>
<evidence type="ECO:0000256" key="1">
    <source>
        <dbReference type="ARBA" id="ARBA00009753"/>
    </source>
</evidence>
<dbReference type="InterPro" id="IPR018247">
    <property type="entry name" value="EF_Hand_1_Ca_BS"/>
</dbReference>
<evidence type="ECO:0000256" key="4">
    <source>
        <dbReference type="ARBA" id="ARBA00022837"/>
    </source>
</evidence>
<comment type="similarity">
    <text evidence="1 8">Belongs to the parvalbumin family.</text>
</comment>
<dbReference type="GO" id="GO:0005737">
    <property type="term" value="C:cytoplasm"/>
    <property type="evidence" value="ECO:0007669"/>
    <property type="project" value="TreeGrafter"/>
</dbReference>
<evidence type="ECO:0000256" key="5">
    <source>
        <dbReference type="ARBA" id="ARBA00023179"/>
    </source>
</evidence>
<evidence type="ECO:0000256" key="6">
    <source>
        <dbReference type="ARBA" id="ARBA00025308"/>
    </source>
</evidence>
<keyword evidence="2 7" id="KW-0479">Metal-binding</keyword>
<dbReference type="InterPro" id="IPR008080">
    <property type="entry name" value="Parvalbumin"/>
</dbReference>
<keyword evidence="3" id="KW-0677">Repeat</keyword>
<dbReference type="PANTHER" id="PTHR11653:SF12">
    <property type="entry name" value="PARVALBUMIN"/>
    <property type="match status" value="1"/>
</dbReference>
<feature type="binding site" evidence="7">
    <location>
        <position position="306"/>
    </location>
    <ligand>
        <name>Ca(2+)</name>
        <dbReference type="ChEBI" id="CHEBI:29108"/>
        <label>1</label>
    </ligand>
</feature>
<dbReference type="PROSITE" id="PS50222">
    <property type="entry name" value="EF_HAND_2"/>
    <property type="match status" value="4"/>
</dbReference>
<evidence type="ECO:0000256" key="2">
    <source>
        <dbReference type="ARBA" id="ARBA00022723"/>
    </source>
</evidence>